<feature type="domain" description="NAD-dependent epimerase/dehydratase" evidence="2">
    <location>
        <begin position="3"/>
        <end position="133"/>
    </location>
</feature>
<dbReference type="InterPro" id="IPR013549">
    <property type="entry name" value="DUF1731"/>
</dbReference>
<dbReference type="InterPro" id="IPR001509">
    <property type="entry name" value="Epimerase_deHydtase"/>
</dbReference>
<dbReference type="SUPFAM" id="SSF51735">
    <property type="entry name" value="NAD(P)-binding Rossmann-fold domains"/>
    <property type="match status" value="1"/>
</dbReference>
<keyword evidence="5" id="KW-1185">Reference proteome</keyword>
<evidence type="ECO:0000259" key="2">
    <source>
        <dbReference type="Pfam" id="PF01370"/>
    </source>
</evidence>
<evidence type="ECO:0000313" key="5">
    <source>
        <dbReference type="Proteomes" id="UP000275076"/>
    </source>
</evidence>
<evidence type="ECO:0000313" key="4">
    <source>
        <dbReference type="EMBL" id="RSL31628.1"/>
    </source>
</evidence>
<dbReference type="CDD" id="cd05242">
    <property type="entry name" value="SDR_a8"/>
    <property type="match status" value="1"/>
</dbReference>
<dbReference type="Pfam" id="PF01370">
    <property type="entry name" value="Epimerase"/>
    <property type="match status" value="1"/>
</dbReference>
<dbReference type="EMBL" id="RBVX01000022">
    <property type="protein sequence ID" value="RSL31628.1"/>
    <property type="molecule type" value="Genomic_DNA"/>
</dbReference>
<dbReference type="OrthoDB" id="9801773at2"/>
<protein>
    <submittedName>
        <fullName evidence="4">TIGR01777 family protein</fullName>
    </submittedName>
</protein>
<dbReference type="PANTHER" id="PTHR11092:SF0">
    <property type="entry name" value="EPIMERASE FAMILY PROTEIN SDR39U1"/>
    <property type="match status" value="1"/>
</dbReference>
<comment type="caution">
    <text evidence="4">The sequence shown here is derived from an EMBL/GenBank/DDBJ whole genome shotgun (WGS) entry which is preliminary data.</text>
</comment>
<feature type="domain" description="DUF1731" evidence="3">
    <location>
        <begin position="252"/>
        <end position="298"/>
    </location>
</feature>
<dbReference type="InterPro" id="IPR010099">
    <property type="entry name" value="SDR39U1"/>
</dbReference>
<comment type="similarity">
    <text evidence="1">Belongs to the NAD(P)-dependent epimerase/dehydratase family. SDR39U1 subfamily.</text>
</comment>
<dbReference type="PANTHER" id="PTHR11092">
    <property type="entry name" value="SUGAR NUCLEOTIDE EPIMERASE RELATED"/>
    <property type="match status" value="1"/>
</dbReference>
<organism evidence="4 5">
    <name type="scientific">Salibacterium salarium</name>
    <dbReference type="NCBI Taxonomy" id="284579"/>
    <lineage>
        <taxon>Bacteria</taxon>
        <taxon>Bacillati</taxon>
        <taxon>Bacillota</taxon>
        <taxon>Bacilli</taxon>
        <taxon>Bacillales</taxon>
        <taxon>Bacillaceae</taxon>
    </lineage>
</organism>
<dbReference type="Gene3D" id="3.40.50.720">
    <property type="entry name" value="NAD(P)-binding Rossmann-like Domain"/>
    <property type="match status" value="1"/>
</dbReference>
<dbReference type="AlphaFoldDB" id="A0A3R9P701"/>
<evidence type="ECO:0000256" key="1">
    <source>
        <dbReference type="ARBA" id="ARBA00009353"/>
    </source>
</evidence>
<gene>
    <name evidence="4" type="ORF">D7Z54_19480</name>
</gene>
<evidence type="ECO:0000259" key="3">
    <source>
        <dbReference type="Pfam" id="PF08338"/>
    </source>
</evidence>
<reference evidence="4 5" key="1">
    <citation type="submission" date="2018-10" db="EMBL/GenBank/DDBJ databases">
        <title>Draft genome sequence of Bacillus salarius IM0101, isolated from a hypersaline soil in Inner Mongolia, China.</title>
        <authorList>
            <person name="Yamprayoonswat W."/>
            <person name="Boonvisut S."/>
            <person name="Jumpathong W."/>
            <person name="Sittihan S."/>
            <person name="Ruangsuj P."/>
            <person name="Wanthongcharoen S."/>
            <person name="Thongpramul N."/>
            <person name="Pimmason S."/>
            <person name="Yu B."/>
            <person name="Yasawong M."/>
        </authorList>
    </citation>
    <scope>NUCLEOTIDE SEQUENCE [LARGE SCALE GENOMIC DNA]</scope>
    <source>
        <strain evidence="4 5">IM0101</strain>
    </source>
</reference>
<dbReference type="InterPro" id="IPR036291">
    <property type="entry name" value="NAD(P)-bd_dom_sf"/>
</dbReference>
<dbReference type="Pfam" id="PF08338">
    <property type="entry name" value="DUF1731"/>
    <property type="match status" value="1"/>
</dbReference>
<dbReference type="Proteomes" id="UP000275076">
    <property type="component" value="Unassembled WGS sequence"/>
</dbReference>
<sequence length="301" mass="33643">MNIAITGGTGLVGSTLTGYLTQQGHHVYILTRNSKNQQNKANITFVQWLDKGLYPEKELPNIDAVVNLAGASINKRWTAKHKQAILHSRIRATKEVTRIIQEMESPPDVLINASAVGYYGVSNQTTFTEATPPQNRDFLQDVCERWEKEASKVEKMGVRTVYARFGLILDKKEGALPKIMLPYKLFAGGPIGSGKQWYSWIHLRDVIEMIVFAICHEEVKGALNVTAPNPERMKDFGKKLGNAMNRPHWAPVPAFLLRNALGDMSLLVLKGQRVLPEKMMSHGYGFSYPALDEALTDLVQP</sequence>
<dbReference type="RefSeq" id="WP_125558138.1">
    <property type="nucleotide sequence ID" value="NZ_RBVX01000022.1"/>
</dbReference>
<proteinExistence type="inferred from homology"/>
<accession>A0A3R9P701</accession>
<dbReference type="NCBIfam" id="TIGR01777">
    <property type="entry name" value="yfcH"/>
    <property type="match status" value="1"/>
</dbReference>
<name>A0A3R9P701_9BACI</name>